<keyword evidence="2" id="KW-1133">Transmembrane helix</keyword>
<dbReference type="SUPFAM" id="SSF55785">
    <property type="entry name" value="PYP-like sensor domain (PAS domain)"/>
    <property type="match status" value="2"/>
</dbReference>
<feature type="region of interest" description="Disordered" evidence="1">
    <location>
        <begin position="486"/>
        <end position="529"/>
    </location>
</feature>
<feature type="transmembrane region" description="Helical" evidence="2">
    <location>
        <begin position="6"/>
        <end position="26"/>
    </location>
</feature>
<evidence type="ECO:0000313" key="3">
    <source>
        <dbReference type="EMBL" id="MBP0484292.1"/>
    </source>
</evidence>
<keyword evidence="2" id="KW-0472">Membrane</keyword>
<sequence length="529" mass="58463">MDQLDVIAISAGIGLAILVAALLGLAMMRQAKGPSMGDASPTTTVLLFQDGTVIDYTASAGALLDRPELRGTSWSELRAALLPGFPDLPKVPPTAPAAWVCTILPDAQLTAMPAGRSLRLSLTVARGEPAILFRAARERDEFRRLEGICQATPAPVFQTDGEGRVTWHNHAFAALCEEHGHDNCRVNPFDMPVPLSRQSHGTRVSLPSPEGESSWFELTSSPVGDGWVHFASPIDSLVHAEMAQRHFVQTLTKTFAHLPIGLAVFDKNRQLVLFNPALVDLTHLRVDFLAARPNLLSFFDTMRENRMMPEPKNYTNWRDQLYQVITAAREDRYAETWNLPSGLTYKITGRPHPDGAVAFLMEDISAEISLTRRFRSELELTQSVLDCLDDSVAVFSRLGVLIFSNAAYRERWKSDPDSAFAEVTIVDATRDWRDACELSSIWTEMREFVLTLRERASWEAPLRTLQGEDLLCIVEPVAAGATMVRFTRPRPAPQRQQRTETNDNTVTGTNAPSNAPTSAPSSAQDTVDT</sequence>
<comment type="caution">
    <text evidence="3">The sequence shown here is derived from an EMBL/GenBank/DDBJ whole genome shotgun (WGS) entry which is preliminary data.</text>
</comment>
<dbReference type="Proteomes" id="UP000675940">
    <property type="component" value="Unassembled WGS sequence"/>
</dbReference>
<feature type="compositionally biased region" description="Low complexity" evidence="1">
    <location>
        <begin position="509"/>
        <end position="523"/>
    </location>
</feature>
<dbReference type="Pfam" id="PF12860">
    <property type="entry name" value="PAS_7"/>
    <property type="match status" value="1"/>
</dbReference>
<name>A0A940S2N9_9RHOB</name>
<dbReference type="AlphaFoldDB" id="A0A940S2N9"/>
<keyword evidence="4" id="KW-1185">Reference proteome</keyword>
<dbReference type="InterPro" id="IPR035965">
    <property type="entry name" value="PAS-like_dom_sf"/>
</dbReference>
<evidence type="ECO:0000313" key="4">
    <source>
        <dbReference type="Proteomes" id="UP000675940"/>
    </source>
</evidence>
<accession>A0A940S2N9</accession>
<organism evidence="3 4">
    <name type="scientific">Sagittula salina</name>
    <dbReference type="NCBI Taxonomy" id="2820268"/>
    <lineage>
        <taxon>Bacteria</taxon>
        <taxon>Pseudomonadati</taxon>
        <taxon>Pseudomonadota</taxon>
        <taxon>Alphaproteobacteria</taxon>
        <taxon>Rhodobacterales</taxon>
        <taxon>Roseobacteraceae</taxon>
        <taxon>Sagittula</taxon>
    </lineage>
</organism>
<evidence type="ECO:0000256" key="2">
    <source>
        <dbReference type="SAM" id="Phobius"/>
    </source>
</evidence>
<proteinExistence type="predicted"/>
<protein>
    <submittedName>
        <fullName evidence="3">PAS-domain containing protein</fullName>
    </submittedName>
</protein>
<gene>
    <name evidence="3" type="ORF">J5474_17600</name>
</gene>
<reference evidence="3" key="1">
    <citation type="submission" date="2021-03" db="EMBL/GenBank/DDBJ databases">
        <title>Sagittula salina sp. nov. strain M10.9X isolated from the marine waste.</title>
        <authorList>
            <person name="Satari L."/>
            <person name="Molina-Menor E."/>
            <person name="Vidal-Verdu A."/>
            <person name="Pascual J."/>
            <person name="Pereto J."/>
            <person name="Porcar M."/>
        </authorList>
    </citation>
    <scope>NUCLEOTIDE SEQUENCE</scope>
    <source>
        <strain evidence="3">M10.9X</strain>
    </source>
</reference>
<keyword evidence="2" id="KW-0812">Transmembrane</keyword>
<dbReference type="EMBL" id="JAGISH010000011">
    <property type="protein sequence ID" value="MBP0484292.1"/>
    <property type="molecule type" value="Genomic_DNA"/>
</dbReference>
<dbReference type="RefSeq" id="WP_209362498.1">
    <property type="nucleotide sequence ID" value="NZ_JAGISH010000011.1"/>
</dbReference>
<evidence type="ECO:0000256" key="1">
    <source>
        <dbReference type="SAM" id="MobiDB-lite"/>
    </source>
</evidence>